<name>A0ABT9W4D6_9BACI</name>
<feature type="domain" description="YkoP-like" evidence="1">
    <location>
        <begin position="2"/>
        <end position="182"/>
    </location>
</feature>
<dbReference type="RefSeq" id="WP_307397605.1">
    <property type="nucleotide sequence ID" value="NZ_BAAADK010000047.1"/>
</dbReference>
<accession>A0ABT9W4D6</accession>
<comment type="caution">
    <text evidence="2">The sequence shown here is derived from an EMBL/GenBank/DDBJ whole genome shotgun (WGS) entry which is preliminary data.</text>
</comment>
<dbReference type="InterPro" id="IPR054467">
    <property type="entry name" value="YkoP-like_dom"/>
</dbReference>
<organism evidence="2 3">
    <name type="scientific">Caldalkalibacillus horti</name>
    <dbReference type="NCBI Taxonomy" id="77523"/>
    <lineage>
        <taxon>Bacteria</taxon>
        <taxon>Bacillati</taxon>
        <taxon>Bacillota</taxon>
        <taxon>Bacilli</taxon>
        <taxon>Bacillales</taxon>
        <taxon>Bacillaceae</taxon>
        <taxon>Caldalkalibacillus</taxon>
    </lineage>
</organism>
<proteinExistence type="predicted"/>
<dbReference type="Pfam" id="PF22790">
    <property type="entry name" value="YkoP"/>
    <property type="match status" value="1"/>
</dbReference>
<protein>
    <recommendedName>
        <fullName evidence="1">YkoP-like domain-containing protein</fullName>
    </recommendedName>
</protein>
<evidence type="ECO:0000313" key="3">
    <source>
        <dbReference type="Proteomes" id="UP001235840"/>
    </source>
</evidence>
<dbReference type="Proteomes" id="UP001235840">
    <property type="component" value="Unassembled WGS sequence"/>
</dbReference>
<gene>
    <name evidence="2" type="ORF">J2S11_004064</name>
</gene>
<keyword evidence="3" id="KW-1185">Reference proteome</keyword>
<evidence type="ECO:0000259" key="1">
    <source>
        <dbReference type="Pfam" id="PF22790"/>
    </source>
</evidence>
<evidence type="ECO:0000313" key="2">
    <source>
        <dbReference type="EMBL" id="MDQ0168112.1"/>
    </source>
</evidence>
<reference evidence="2 3" key="1">
    <citation type="submission" date="2023-07" db="EMBL/GenBank/DDBJ databases">
        <title>Genomic Encyclopedia of Type Strains, Phase IV (KMG-IV): sequencing the most valuable type-strain genomes for metagenomic binning, comparative biology and taxonomic classification.</title>
        <authorList>
            <person name="Goeker M."/>
        </authorList>
    </citation>
    <scope>NUCLEOTIDE SEQUENCE [LARGE SCALE GENOMIC DNA]</scope>
    <source>
        <strain evidence="2 3">DSM 12751</strain>
    </source>
</reference>
<dbReference type="EMBL" id="JAUSTY010000024">
    <property type="protein sequence ID" value="MDQ0168112.1"/>
    <property type="molecule type" value="Genomic_DNA"/>
</dbReference>
<sequence length="195" mass="23212">MKAIILTFWGIWDWIYFQLNRMEYVSKADNLFRIVRKTYKGPDLQTQTGKWITKGDQILKLHLYNYRLAKELHQNPNRSLAIYLKRNIEHSLFGLSVFTQQLPEKDQIKGIIGTSLLNRGAERFGFRTYDVEKSFYFSIKHYLYKVICLLVHPDGTLFLKRHGKRLKSKHMIMSLDELTERYMLEGDFILEGDLK</sequence>